<keyword evidence="13" id="KW-1185">Reference proteome</keyword>
<comment type="similarity">
    <text evidence="2">Belongs to the LpxB family.</text>
</comment>
<sequence length="383" mass="40242">MKVFVIAGEPSGDRLGAAAMAGLQALAPGVRFHGVGGPEMEKRGLESLFPMSDLSVMGVAEVLPRLPLLFQRIDQAVRAVLDERPDVLLTIDAPDFCLRVAKRVKAAQPDLRTVHYVAPTVWAWRPGRAAKMARHIDHVLALFPFEPPLMQAAGMDSDFVGHPVVSDPQATEEEAAALRAELGLGEAPLVLALPGSRAGEVSRLAPRFGAALAEAARAHPGLRVVLPVAAPVEGLVRAAVADWTPAPVLILPQDDPDGARKRAAFRAADVALAASGTVALELAAAGTPMAIGWDTSRLSRFILRRLVTSRRACLVNIVDDSDTVPELIGEACTAPALARALLDVLTDPGPQRAAMARTMTALGQGGEPPGRRAAKAILRGLGT</sequence>
<dbReference type="SUPFAM" id="SSF53756">
    <property type="entry name" value="UDP-Glycosyltransferase/glycogen phosphorylase"/>
    <property type="match status" value="1"/>
</dbReference>
<evidence type="ECO:0000256" key="7">
    <source>
        <dbReference type="ARBA" id="ARBA00022676"/>
    </source>
</evidence>
<dbReference type="GO" id="GO:0008915">
    <property type="term" value="F:lipid-A-disaccharide synthase activity"/>
    <property type="evidence" value="ECO:0007669"/>
    <property type="project" value="UniProtKB-UniRule"/>
</dbReference>
<accession>A0A0D0NHD7</accession>
<evidence type="ECO:0000256" key="4">
    <source>
        <dbReference type="ARBA" id="ARBA00020902"/>
    </source>
</evidence>
<dbReference type="OrthoDB" id="9801642at2"/>
<keyword evidence="7 12" id="KW-0328">Glycosyltransferase</keyword>
<keyword evidence="9" id="KW-0443">Lipid metabolism</keyword>
<dbReference type="PANTHER" id="PTHR30372">
    <property type="entry name" value="LIPID-A-DISACCHARIDE SYNTHASE"/>
    <property type="match status" value="1"/>
</dbReference>
<evidence type="ECO:0000256" key="8">
    <source>
        <dbReference type="ARBA" id="ARBA00022679"/>
    </source>
</evidence>
<evidence type="ECO:0000256" key="11">
    <source>
        <dbReference type="NCBIfam" id="TIGR00215"/>
    </source>
</evidence>
<dbReference type="Proteomes" id="UP000035100">
    <property type="component" value="Unassembled WGS sequence"/>
</dbReference>
<comment type="function">
    <text evidence="1">Condensation of UDP-2,3-diacylglucosamine and 2,3-diacylglucosamine-1-phosphate to form lipid A disaccharide, a precursor of lipid A, a phosphorylated glycolipid that anchors the lipopolysaccharide to the outer membrane of the cell.</text>
</comment>
<dbReference type="PANTHER" id="PTHR30372:SF4">
    <property type="entry name" value="LIPID-A-DISACCHARIDE SYNTHASE, MITOCHONDRIAL-RELATED"/>
    <property type="match status" value="1"/>
</dbReference>
<dbReference type="GO" id="GO:0005543">
    <property type="term" value="F:phospholipid binding"/>
    <property type="evidence" value="ECO:0007669"/>
    <property type="project" value="TreeGrafter"/>
</dbReference>
<dbReference type="EC" id="2.4.1.182" evidence="3 11"/>
<dbReference type="NCBIfam" id="TIGR00215">
    <property type="entry name" value="lpxB"/>
    <property type="match status" value="1"/>
</dbReference>
<dbReference type="PATRIC" id="fig|1123501.6.peg.3801"/>
<evidence type="ECO:0000256" key="3">
    <source>
        <dbReference type="ARBA" id="ARBA00012687"/>
    </source>
</evidence>
<proteinExistence type="inferred from homology"/>
<dbReference type="RefSeq" id="WP_018302457.1">
    <property type="nucleotide sequence ID" value="NZ_KB902284.1"/>
</dbReference>
<dbReference type="STRING" id="1123501.Wenmar_03674"/>
<gene>
    <name evidence="12" type="ORF">Wenmar_03674</name>
</gene>
<evidence type="ECO:0000256" key="5">
    <source>
        <dbReference type="ARBA" id="ARBA00022516"/>
    </source>
</evidence>
<comment type="catalytic activity">
    <reaction evidence="10">
        <text>a lipid X + a UDP-2-N,3-O-bis[(3R)-3-hydroxyacyl]-alpha-D-glucosamine = a lipid A disaccharide + UDP + H(+)</text>
        <dbReference type="Rhea" id="RHEA:67828"/>
        <dbReference type="ChEBI" id="CHEBI:15378"/>
        <dbReference type="ChEBI" id="CHEBI:58223"/>
        <dbReference type="ChEBI" id="CHEBI:137748"/>
        <dbReference type="ChEBI" id="CHEBI:176338"/>
        <dbReference type="ChEBI" id="CHEBI:176343"/>
        <dbReference type="EC" id="2.4.1.182"/>
    </reaction>
</comment>
<evidence type="ECO:0000256" key="2">
    <source>
        <dbReference type="ARBA" id="ARBA00007868"/>
    </source>
</evidence>
<keyword evidence="6" id="KW-0441">Lipid A biosynthesis</keyword>
<dbReference type="InterPro" id="IPR003835">
    <property type="entry name" value="Glyco_trans_19"/>
</dbReference>
<organism evidence="12 13">
    <name type="scientific">Wenxinia marina DSM 24838</name>
    <dbReference type="NCBI Taxonomy" id="1123501"/>
    <lineage>
        <taxon>Bacteria</taxon>
        <taxon>Pseudomonadati</taxon>
        <taxon>Pseudomonadota</taxon>
        <taxon>Alphaproteobacteria</taxon>
        <taxon>Rhodobacterales</taxon>
        <taxon>Roseobacteraceae</taxon>
        <taxon>Wenxinia</taxon>
    </lineage>
</organism>
<comment type="caution">
    <text evidence="12">The sequence shown here is derived from an EMBL/GenBank/DDBJ whole genome shotgun (WGS) entry which is preliminary data.</text>
</comment>
<evidence type="ECO:0000256" key="9">
    <source>
        <dbReference type="ARBA" id="ARBA00023098"/>
    </source>
</evidence>
<reference evidence="12 13" key="1">
    <citation type="submission" date="2013-01" db="EMBL/GenBank/DDBJ databases">
        <authorList>
            <person name="Fiebig A."/>
            <person name="Goeker M."/>
            <person name="Klenk H.-P.P."/>
        </authorList>
    </citation>
    <scope>NUCLEOTIDE SEQUENCE [LARGE SCALE GENOMIC DNA]</scope>
    <source>
        <strain evidence="12 13">DSM 24838</strain>
    </source>
</reference>
<evidence type="ECO:0000313" key="13">
    <source>
        <dbReference type="Proteomes" id="UP000035100"/>
    </source>
</evidence>
<evidence type="ECO:0000256" key="1">
    <source>
        <dbReference type="ARBA" id="ARBA00002056"/>
    </source>
</evidence>
<dbReference type="GO" id="GO:0016020">
    <property type="term" value="C:membrane"/>
    <property type="evidence" value="ECO:0007669"/>
    <property type="project" value="GOC"/>
</dbReference>
<name>A0A0D0NHD7_9RHOB</name>
<dbReference type="Pfam" id="PF02684">
    <property type="entry name" value="LpxB"/>
    <property type="match status" value="1"/>
</dbReference>
<evidence type="ECO:0000313" key="12">
    <source>
        <dbReference type="EMBL" id="KIQ67715.1"/>
    </source>
</evidence>
<keyword evidence="5" id="KW-0444">Lipid biosynthesis</keyword>
<protein>
    <recommendedName>
        <fullName evidence="4 11">Lipid-A-disaccharide synthase</fullName>
        <ecNumber evidence="3 11">2.4.1.182</ecNumber>
    </recommendedName>
</protein>
<evidence type="ECO:0000256" key="6">
    <source>
        <dbReference type="ARBA" id="ARBA00022556"/>
    </source>
</evidence>
<keyword evidence="8 12" id="KW-0808">Transferase</keyword>
<evidence type="ECO:0000256" key="10">
    <source>
        <dbReference type="ARBA" id="ARBA00048975"/>
    </source>
</evidence>
<dbReference type="GO" id="GO:0009245">
    <property type="term" value="P:lipid A biosynthetic process"/>
    <property type="evidence" value="ECO:0007669"/>
    <property type="project" value="UniProtKB-UniRule"/>
</dbReference>
<dbReference type="eggNOG" id="COG0763">
    <property type="taxonomic scope" value="Bacteria"/>
</dbReference>
<dbReference type="AlphaFoldDB" id="A0A0D0NHD7"/>
<dbReference type="EMBL" id="AONG01000020">
    <property type="protein sequence ID" value="KIQ67715.1"/>
    <property type="molecule type" value="Genomic_DNA"/>
</dbReference>